<reference evidence="2 3" key="1">
    <citation type="submission" date="2016-11" db="EMBL/GenBank/DDBJ databases">
        <title>The macronuclear genome of Stentor coeruleus: a giant cell with tiny introns.</title>
        <authorList>
            <person name="Slabodnick M."/>
            <person name="Ruby J.G."/>
            <person name="Reiff S.B."/>
            <person name="Swart E.C."/>
            <person name="Gosai S."/>
            <person name="Prabakaran S."/>
            <person name="Witkowska E."/>
            <person name="Larue G.E."/>
            <person name="Fisher S."/>
            <person name="Freeman R.M."/>
            <person name="Gunawardena J."/>
            <person name="Chu W."/>
            <person name="Stover N.A."/>
            <person name="Gregory B.D."/>
            <person name="Nowacki M."/>
            <person name="Derisi J."/>
            <person name="Roy S.W."/>
            <person name="Marshall W.F."/>
            <person name="Sood P."/>
        </authorList>
    </citation>
    <scope>NUCLEOTIDE SEQUENCE [LARGE SCALE GENOMIC DNA]</scope>
    <source>
        <strain evidence="2">WM001</strain>
    </source>
</reference>
<keyword evidence="1" id="KW-0802">TPR repeat</keyword>
<dbReference type="InterPro" id="IPR019734">
    <property type="entry name" value="TPR_rpt"/>
</dbReference>
<comment type="caution">
    <text evidence="2">The sequence shown here is derived from an EMBL/GenBank/DDBJ whole genome shotgun (WGS) entry which is preliminary data.</text>
</comment>
<evidence type="ECO:0000313" key="2">
    <source>
        <dbReference type="EMBL" id="OMJ65100.1"/>
    </source>
</evidence>
<evidence type="ECO:0000313" key="3">
    <source>
        <dbReference type="Proteomes" id="UP000187209"/>
    </source>
</evidence>
<dbReference type="Pfam" id="PF13181">
    <property type="entry name" value="TPR_8"/>
    <property type="match status" value="1"/>
</dbReference>
<protein>
    <submittedName>
        <fullName evidence="2">Uncharacterized protein</fullName>
    </submittedName>
</protein>
<feature type="repeat" description="TPR" evidence="1">
    <location>
        <begin position="103"/>
        <end position="136"/>
    </location>
</feature>
<gene>
    <name evidence="2" type="ORF">SteCoe_39310</name>
</gene>
<dbReference type="SMART" id="SM00028">
    <property type="entry name" value="TPR"/>
    <property type="match status" value="1"/>
</dbReference>
<organism evidence="2 3">
    <name type="scientific">Stentor coeruleus</name>
    <dbReference type="NCBI Taxonomy" id="5963"/>
    <lineage>
        <taxon>Eukaryota</taxon>
        <taxon>Sar</taxon>
        <taxon>Alveolata</taxon>
        <taxon>Ciliophora</taxon>
        <taxon>Postciliodesmatophora</taxon>
        <taxon>Heterotrichea</taxon>
        <taxon>Heterotrichida</taxon>
        <taxon>Stentoridae</taxon>
        <taxon>Stentor</taxon>
    </lineage>
</organism>
<sequence>MNFIRDRSKGEMKNVIVQYYNEIKIYYDIYNDNNRMEKNKLMINHGKAFNKKLSLNNIEEIQICLNIAEANFEAYMNFEETEKNLEAVIKKENQIKNDGKNIFYIWVRIGKIYFKIQKYEKSEDFYIKCLEIQEQFPLFHSDLVTLYIIIKDLYNEKAD</sequence>
<dbReference type="Gene3D" id="1.25.40.10">
    <property type="entry name" value="Tetratricopeptide repeat domain"/>
    <property type="match status" value="1"/>
</dbReference>
<dbReference type="AlphaFoldDB" id="A0A1R2AKZ7"/>
<dbReference type="InterPro" id="IPR011990">
    <property type="entry name" value="TPR-like_helical_dom_sf"/>
</dbReference>
<evidence type="ECO:0000256" key="1">
    <source>
        <dbReference type="PROSITE-ProRule" id="PRU00339"/>
    </source>
</evidence>
<name>A0A1R2AKZ7_9CILI</name>
<dbReference type="SUPFAM" id="SSF48452">
    <property type="entry name" value="TPR-like"/>
    <property type="match status" value="1"/>
</dbReference>
<accession>A0A1R2AKZ7</accession>
<keyword evidence="3" id="KW-1185">Reference proteome</keyword>
<dbReference type="Proteomes" id="UP000187209">
    <property type="component" value="Unassembled WGS sequence"/>
</dbReference>
<dbReference type="PROSITE" id="PS50005">
    <property type="entry name" value="TPR"/>
    <property type="match status" value="1"/>
</dbReference>
<proteinExistence type="predicted"/>
<dbReference type="EMBL" id="MPUH01002463">
    <property type="protein sequence ID" value="OMJ65100.1"/>
    <property type="molecule type" value="Genomic_DNA"/>
</dbReference>